<reference evidence="2" key="1">
    <citation type="submission" date="2013-11" db="EMBL/GenBank/DDBJ databases">
        <authorList>
            <person name="Sternberg P."/>
            <person name="Dillman A."/>
            <person name="Macchietto M."/>
        </authorList>
    </citation>
    <scope>NUCLEOTIDE SEQUENCE</scope>
    <source>
        <strain evidence="2">ALL</strain>
    </source>
</reference>
<evidence type="ECO:0000313" key="4">
    <source>
        <dbReference type="Proteomes" id="UP000298663"/>
    </source>
</evidence>
<evidence type="ECO:0000313" key="2">
    <source>
        <dbReference type="EMBL" id="TKR61475.1"/>
    </source>
</evidence>
<accession>A0A4V5ZXX7</accession>
<gene>
    <name evidence="2" type="ORF">L596_028579</name>
    <name evidence="3" type="ORF">L596_028584</name>
</gene>
<dbReference type="EMBL" id="AZBU02000011">
    <property type="protein sequence ID" value="TKR61475.1"/>
    <property type="molecule type" value="Genomic_DNA"/>
</dbReference>
<feature type="signal peptide" evidence="1">
    <location>
        <begin position="1"/>
        <end position="36"/>
    </location>
</feature>
<reference evidence="2" key="3">
    <citation type="journal article" date="2019" name="G3 (Bethesda)">
        <title>Hybrid Assembly of the Genome of the Entomopathogenic Nematode Steinernema carpocapsae Identifies the X-Chromosome.</title>
        <authorList>
            <person name="Serra L."/>
            <person name="Macchietto M."/>
            <person name="Macias-Munoz A."/>
            <person name="McGill C.J."/>
            <person name="Rodriguez I.M."/>
            <person name="Rodriguez B."/>
            <person name="Murad R."/>
            <person name="Mortazavi A."/>
        </authorList>
    </citation>
    <scope>NUCLEOTIDE SEQUENCE</scope>
    <source>
        <strain evidence="2">ALL</strain>
    </source>
</reference>
<evidence type="ECO:0000313" key="3">
    <source>
        <dbReference type="EMBL" id="TKR61480.1"/>
    </source>
</evidence>
<dbReference type="Proteomes" id="UP000298663">
    <property type="component" value="Unassembled WGS sequence"/>
</dbReference>
<keyword evidence="4" id="KW-1185">Reference proteome</keyword>
<name>A0A4V5ZXX7_STECR</name>
<evidence type="ECO:0008006" key="5">
    <source>
        <dbReference type="Google" id="ProtNLM"/>
    </source>
</evidence>
<comment type="caution">
    <text evidence="2">The sequence shown here is derived from an EMBL/GenBank/DDBJ whole genome shotgun (WGS) entry which is preliminary data.</text>
</comment>
<organism evidence="2 4">
    <name type="scientific">Steinernema carpocapsae</name>
    <name type="common">Entomopathogenic nematode</name>
    <dbReference type="NCBI Taxonomy" id="34508"/>
    <lineage>
        <taxon>Eukaryota</taxon>
        <taxon>Metazoa</taxon>
        <taxon>Ecdysozoa</taxon>
        <taxon>Nematoda</taxon>
        <taxon>Chromadorea</taxon>
        <taxon>Rhabditida</taxon>
        <taxon>Tylenchina</taxon>
        <taxon>Panagrolaimomorpha</taxon>
        <taxon>Strongyloidoidea</taxon>
        <taxon>Steinernematidae</taxon>
        <taxon>Steinernema</taxon>
    </lineage>
</organism>
<protein>
    <recommendedName>
        <fullName evidence="5">Knottin scorpion toxin-like domain-containing protein</fullName>
    </recommendedName>
</protein>
<dbReference type="AlphaFoldDB" id="A0A4V5ZXX7"/>
<dbReference type="EMBL" id="AZBU02000011">
    <property type="protein sequence ID" value="TKR61480.1"/>
    <property type="molecule type" value="Genomic_DNA"/>
</dbReference>
<evidence type="ECO:0000256" key="1">
    <source>
        <dbReference type="SAM" id="SignalP"/>
    </source>
</evidence>
<keyword evidence="1" id="KW-0732">Signal</keyword>
<proteinExistence type="predicted"/>
<reference evidence="2 4" key="2">
    <citation type="journal article" date="2015" name="Genome Biol.">
        <title>Comparative genomics of Steinernema reveals deeply conserved gene regulatory networks.</title>
        <authorList>
            <person name="Dillman A.R."/>
            <person name="Macchietto M."/>
            <person name="Porter C.F."/>
            <person name="Rogers A."/>
            <person name="Williams B."/>
            <person name="Antoshechkin I."/>
            <person name="Lee M.M."/>
            <person name="Goodwin Z."/>
            <person name="Lu X."/>
            <person name="Lewis E.E."/>
            <person name="Goodrich-Blair H."/>
            <person name="Stock S.P."/>
            <person name="Adams B.J."/>
            <person name="Sternberg P.W."/>
            <person name="Mortazavi A."/>
        </authorList>
    </citation>
    <scope>NUCLEOTIDE SEQUENCE [LARGE SCALE GENOMIC DNA]</scope>
    <source>
        <strain evidence="2 4">ALL</strain>
    </source>
</reference>
<feature type="chain" id="PRO_5036125654" description="Knottin scorpion toxin-like domain-containing protein" evidence="1">
    <location>
        <begin position="37"/>
        <end position="97"/>
    </location>
</feature>
<sequence length="97" mass="10821">MDVDTSPLANHRKMSPKTVFALAFLFVVLATFQVQARPNLNSTAVKHLELFEDMCCRGPFHCNDYCLAKGCYSGGHCLQPAAKFFGHECTIECRCNC</sequence>